<organism evidence="1 2">
    <name type="scientific">Xanthomarina spongicola</name>
    <dbReference type="NCBI Taxonomy" id="570520"/>
    <lineage>
        <taxon>Bacteria</taxon>
        <taxon>Pseudomonadati</taxon>
        <taxon>Bacteroidota</taxon>
        <taxon>Flavobacteriia</taxon>
        <taxon>Flavobacteriales</taxon>
        <taxon>Flavobacteriaceae</taxon>
        <taxon>Xanthomarina</taxon>
    </lineage>
</organism>
<keyword evidence="2" id="KW-1185">Reference proteome</keyword>
<name>A0A316E2P3_9FLAO</name>
<dbReference type="EMBL" id="QGGP01000011">
    <property type="protein sequence ID" value="PWK17150.1"/>
    <property type="molecule type" value="Genomic_DNA"/>
</dbReference>
<gene>
    <name evidence="1" type="ORF">LX78_02892</name>
</gene>
<dbReference type="OrthoDB" id="1441026at2"/>
<comment type="caution">
    <text evidence="1">The sequence shown here is derived from an EMBL/GenBank/DDBJ whole genome shotgun (WGS) entry which is preliminary data.</text>
</comment>
<protein>
    <submittedName>
        <fullName evidence="1">Uncharacterized protein</fullName>
    </submittedName>
</protein>
<dbReference type="RefSeq" id="WP_109683465.1">
    <property type="nucleotide sequence ID" value="NZ_QGGP01000011.1"/>
</dbReference>
<evidence type="ECO:0000313" key="2">
    <source>
        <dbReference type="Proteomes" id="UP000245430"/>
    </source>
</evidence>
<dbReference type="PROSITE" id="PS51257">
    <property type="entry name" value="PROKAR_LIPOPROTEIN"/>
    <property type="match status" value="1"/>
</dbReference>
<dbReference type="Proteomes" id="UP000245430">
    <property type="component" value="Unassembled WGS sequence"/>
</dbReference>
<reference evidence="1 2" key="1">
    <citation type="submission" date="2018-05" db="EMBL/GenBank/DDBJ databases">
        <title>Genomic Encyclopedia of Archaeal and Bacterial Type Strains, Phase II (KMG-II): from individual species to whole genera.</title>
        <authorList>
            <person name="Goeker M."/>
        </authorList>
    </citation>
    <scope>NUCLEOTIDE SEQUENCE [LARGE SCALE GENOMIC DNA]</scope>
    <source>
        <strain evidence="1 2">DSM 22637</strain>
    </source>
</reference>
<evidence type="ECO:0000313" key="1">
    <source>
        <dbReference type="EMBL" id="PWK17150.1"/>
    </source>
</evidence>
<dbReference type="AlphaFoldDB" id="A0A316E2P3"/>
<sequence length="181" mass="20940">MKKFICLLLLISIAFVSCDGRKTQNDLLNKAITEFNNKEANLETFTIYPREYTEVITDTLISNKVNVRIKNFTSLNETVLIASTENQTSYHRVFKSEISIKSDNKNILKATINAEDFANPEEIFWNNATLQQVWVNQDLTTVEEINLDMSFINPLDKSYKLYRMSVNQDGQQQINLIEEQS</sequence>
<proteinExistence type="predicted"/>
<accession>A0A316E2P3</accession>